<proteinExistence type="inferred from homology"/>
<evidence type="ECO:0000256" key="3">
    <source>
        <dbReference type="ARBA" id="ARBA00022679"/>
    </source>
</evidence>
<comment type="caution">
    <text evidence="4">The sequence shown here is derived from an EMBL/GenBank/DDBJ whole genome shotgun (WGS) entry which is preliminary data.</text>
</comment>
<comment type="similarity">
    <text evidence="1">Belongs to the glycosyltransferase 2 family.</text>
</comment>
<accession>X1AC70</accession>
<evidence type="ECO:0000256" key="1">
    <source>
        <dbReference type="ARBA" id="ARBA00006739"/>
    </source>
</evidence>
<protein>
    <recommendedName>
        <fullName evidence="5">Glycosyltransferase 2-like domain-containing protein</fullName>
    </recommendedName>
</protein>
<dbReference type="SUPFAM" id="SSF53448">
    <property type="entry name" value="Nucleotide-diphospho-sugar transferases"/>
    <property type="match status" value="1"/>
</dbReference>
<dbReference type="InterPro" id="IPR050256">
    <property type="entry name" value="Glycosyltransferase_2"/>
</dbReference>
<name>X1AC70_9ZZZZ</name>
<dbReference type="EMBL" id="BART01002938">
    <property type="protein sequence ID" value="GAG70303.1"/>
    <property type="molecule type" value="Genomic_DNA"/>
</dbReference>
<dbReference type="Gene3D" id="3.90.550.10">
    <property type="entry name" value="Spore Coat Polysaccharide Biosynthesis Protein SpsA, Chain A"/>
    <property type="match status" value="1"/>
</dbReference>
<organism evidence="4">
    <name type="scientific">marine sediment metagenome</name>
    <dbReference type="NCBI Taxonomy" id="412755"/>
    <lineage>
        <taxon>unclassified sequences</taxon>
        <taxon>metagenomes</taxon>
        <taxon>ecological metagenomes</taxon>
    </lineage>
</organism>
<evidence type="ECO:0000256" key="2">
    <source>
        <dbReference type="ARBA" id="ARBA00022676"/>
    </source>
</evidence>
<reference evidence="4" key="1">
    <citation type="journal article" date="2014" name="Front. Microbiol.">
        <title>High frequency of phylogenetically diverse reductive dehalogenase-homologous genes in deep subseafloor sedimentary metagenomes.</title>
        <authorList>
            <person name="Kawai M."/>
            <person name="Futagami T."/>
            <person name="Toyoda A."/>
            <person name="Takaki Y."/>
            <person name="Nishi S."/>
            <person name="Hori S."/>
            <person name="Arai W."/>
            <person name="Tsubouchi T."/>
            <person name="Morono Y."/>
            <person name="Uchiyama I."/>
            <person name="Ito T."/>
            <person name="Fujiyama A."/>
            <person name="Inagaki F."/>
            <person name="Takami H."/>
        </authorList>
    </citation>
    <scope>NUCLEOTIDE SEQUENCE</scope>
    <source>
        <strain evidence="4">Expedition CK06-06</strain>
    </source>
</reference>
<dbReference type="GO" id="GO:0016757">
    <property type="term" value="F:glycosyltransferase activity"/>
    <property type="evidence" value="ECO:0007669"/>
    <property type="project" value="UniProtKB-KW"/>
</dbReference>
<dbReference type="PANTHER" id="PTHR48090:SF10">
    <property type="entry name" value="GLUCOSYL-3-PHOSPHOGLYCERATE SYNTHASE"/>
    <property type="match status" value="1"/>
</dbReference>
<sequence>GKGSAFRTIFEVAKRLEAKVIVVSDSDNKSITPKWCYALVNPVLCLGYGYVTPYYTRDKHDATITNALVYPITRALYGLRLRQPIGGDFAFSNGALQIFLQKKYWNSYPYITKFGIDIWMTTIAINEGFRVCQTVLGVKEHDVKDPGKDLSPMFLQVTGTMFDLMNYYEFRWRNVLKSNQGFIFGDFKFFEAERIKIDLNEMLRKFYEGCEKYKDIWKAVFSKKTYNEFLVFFSKPKNNELVISVQLWAKIVYDYTCAYNFSKQKEKKLILESMVPLYYIRAASFVKEAEYFDDEIADAVMEGNAGVFERMKGYLIKRWDYYKKK</sequence>
<evidence type="ECO:0008006" key="5">
    <source>
        <dbReference type="Google" id="ProtNLM"/>
    </source>
</evidence>
<dbReference type="AlphaFoldDB" id="X1AC70"/>
<gene>
    <name evidence="4" type="ORF">S01H4_08527</name>
</gene>
<evidence type="ECO:0000313" key="4">
    <source>
        <dbReference type="EMBL" id="GAG70303.1"/>
    </source>
</evidence>
<dbReference type="PANTHER" id="PTHR48090">
    <property type="entry name" value="UNDECAPRENYL-PHOSPHATE 4-DEOXY-4-FORMAMIDO-L-ARABINOSE TRANSFERASE-RELATED"/>
    <property type="match status" value="1"/>
</dbReference>
<keyword evidence="2" id="KW-0328">Glycosyltransferase</keyword>
<keyword evidence="3" id="KW-0808">Transferase</keyword>
<feature type="non-terminal residue" evidence="4">
    <location>
        <position position="1"/>
    </location>
</feature>
<dbReference type="InterPro" id="IPR029044">
    <property type="entry name" value="Nucleotide-diphossugar_trans"/>
</dbReference>